<reference evidence="1 2" key="1">
    <citation type="submission" date="2015-07" db="EMBL/GenBank/DDBJ databases">
        <authorList>
            <person name="Noorani M."/>
        </authorList>
    </citation>
    <scope>NUCLEOTIDE SEQUENCE [LARGE SCALE GENOMIC DNA]</scope>
    <source>
        <strain evidence="1 2">NRRL B-24567</strain>
    </source>
</reference>
<protein>
    <submittedName>
        <fullName evidence="1">Uncharacterized protein</fullName>
    </submittedName>
</protein>
<name>A0A0M9X6K7_9ACTN</name>
<keyword evidence="2" id="KW-1185">Reference proteome</keyword>
<dbReference type="OrthoDB" id="9988270at2"/>
<dbReference type="EMBL" id="LGCN01000225">
    <property type="protein sequence ID" value="KOT33127.1"/>
    <property type="molecule type" value="Genomic_DNA"/>
</dbReference>
<accession>A0A0M9X6K7</accession>
<gene>
    <name evidence="1" type="ORF">ADK41_28285</name>
</gene>
<dbReference type="RefSeq" id="WP_030835600.1">
    <property type="nucleotide sequence ID" value="NZ_JBFBKA010000017.1"/>
</dbReference>
<proteinExistence type="predicted"/>
<sequence length="63" mass="6878">MRHEEHEMTPARWLMVPAGVEIDLDPPCGSARSAGRHPGEEYAARHAAVCRRCGAPQPSRNGT</sequence>
<dbReference type="Proteomes" id="UP000037773">
    <property type="component" value="Unassembled WGS sequence"/>
</dbReference>
<dbReference type="PATRIC" id="fig|36816.3.peg.6124"/>
<evidence type="ECO:0000313" key="2">
    <source>
        <dbReference type="Proteomes" id="UP000037773"/>
    </source>
</evidence>
<organism evidence="1 2">
    <name type="scientific">Streptomyces caelestis</name>
    <dbReference type="NCBI Taxonomy" id="36816"/>
    <lineage>
        <taxon>Bacteria</taxon>
        <taxon>Bacillati</taxon>
        <taxon>Actinomycetota</taxon>
        <taxon>Actinomycetes</taxon>
        <taxon>Kitasatosporales</taxon>
        <taxon>Streptomycetaceae</taxon>
        <taxon>Streptomyces</taxon>
    </lineage>
</organism>
<dbReference type="AlphaFoldDB" id="A0A0M9X6K7"/>
<comment type="caution">
    <text evidence="1">The sequence shown here is derived from an EMBL/GenBank/DDBJ whole genome shotgun (WGS) entry which is preliminary data.</text>
</comment>
<evidence type="ECO:0000313" key="1">
    <source>
        <dbReference type="EMBL" id="KOT33127.1"/>
    </source>
</evidence>